<dbReference type="CDD" id="cd03673">
    <property type="entry name" value="NUDIX_Ap6A_hydrolase"/>
    <property type="match status" value="1"/>
</dbReference>
<dbReference type="RefSeq" id="WP_376873550.1">
    <property type="nucleotide sequence ID" value="NZ_JBHUHP010000007.1"/>
</dbReference>
<reference evidence="4" key="1">
    <citation type="journal article" date="2019" name="Int. J. Syst. Evol. Microbiol.">
        <title>The Global Catalogue of Microorganisms (GCM) 10K type strain sequencing project: providing services to taxonomists for standard genome sequencing and annotation.</title>
        <authorList>
            <consortium name="The Broad Institute Genomics Platform"/>
            <consortium name="The Broad Institute Genome Sequencing Center for Infectious Disease"/>
            <person name="Wu L."/>
            <person name="Ma J."/>
        </authorList>
    </citation>
    <scope>NUCLEOTIDE SEQUENCE [LARGE SCALE GENOMIC DNA]</scope>
    <source>
        <strain evidence="4">JCM 3338</strain>
    </source>
</reference>
<evidence type="ECO:0000313" key="4">
    <source>
        <dbReference type="Proteomes" id="UP001597402"/>
    </source>
</evidence>
<dbReference type="SUPFAM" id="SSF55811">
    <property type="entry name" value="Nudix"/>
    <property type="match status" value="1"/>
</dbReference>
<dbReference type="PANTHER" id="PTHR21340:SF0">
    <property type="entry name" value="BIS(5'-NUCLEOSYL)-TETRAPHOSPHATASE [ASYMMETRICAL]"/>
    <property type="match status" value="1"/>
</dbReference>
<dbReference type="EMBL" id="JBHUHP010000007">
    <property type="protein sequence ID" value="MFD2091354.1"/>
    <property type="molecule type" value="Genomic_DNA"/>
</dbReference>
<dbReference type="Pfam" id="PF00293">
    <property type="entry name" value="NUDIX"/>
    <property type="match status" value="1"/>
</dbReference>
<dbReference type="InterPro" id="IPR015797">
    <property type="entry name" value="NUDIX_hydrolase-like_dom_sf"/>
</dbReference>
<dbReference type="PANTHER" id="PTHR21340">
    <property type="entry name" value="DIADENOSINE 5,5-P1,P4-TETRAPHOSPHATE PYROPHOSPHOHYDROLASE MUTT"/>
    <property type="match status" value="1"/>
</dbReference>
<dbReference type="Proteomes" id="UP001597402">
    <property type="component" value="Unassembled WGS sequence"/>
</dbReference>
<evidence type="ECO:0000259" key="2">
    <source>
        <dbReference type="PROSITE" id="PS51462"/>
    </source>
</evidence>
<dbReference type="CDD" id="cd07067">
    <property type="entry name" value="HP_PGM_like"/>
    <property type="match status" value="1"/>
</dbReference>
<dbReference type="SUPFAM" id="SSF53254">
    <property type="entry name" value="Phosphoglycerate mutase-like"/>
    <property type="match status" value="1"/>
</dbReference>
<dbReference type="Gene3D" id="3.90.79.10">
    <property type="entry name" value="Nucleoside Triphosphate Pyrophosphohydrolase"/>
    <property type="match status" value="1"/>
</dbReference>
<keyword evidence="4" id="KW-1185">Reference proteome</keyword>
<proteinExistence type="predicted"/>
<dbReference type="Gene3D" id="3.40.50.1240">
    <property type="entry name" value="Phosphoglycerate mutase-like"/>
    <property type="match status" value="1"/>
</dbReference>
<dbReference type="Pfam" id="PF00300">
    <property type="entry name" value="His_Phos_1"/>
    <property type="match status" value="1"/>
</dbReference>
<evidence type="ECO:0000313" key="3">
    <source>
        <dbReference type="EMBL" id="MFD2091354.1"/>
    </source>
</evidence>
<dbReference type="InterPro" id="IPR029033">
    <property type="entry name" value="His_PPase_superfam"/>
</dbReference>
<dbReference type="InterPro" id="IPR051325">
    <property type="entry name" value="Nudix_hydrolase_domain"/>
</dbReference>
<sequence length="320" mass="34745">MSTLADRPALVRAAGCALWRPGDAGTVETAVVHRPKYDDWSLPKGKPDRGEHLLETAHREVVEETGLDVVLGRRSVRTCYEVRGADGRPAPKEVDYWTARWTGGGFAPNDEVDELRWLPVADASALCSHDHDRAVLADLARTDVPRMPALILVRHGHAGHRGDWDGPDDLRPLDERGWREARRLAQVLPLFGPVAVASAERTRCRQTVEPLADALGTDVQSLPELGEEEFAADPQAGLAVVERLLTPRVEPGVTVVCSQGGAIPSVLLSLGVRWEGVAGRLYPPAAKGSVWVLGGRPGRLSADYYRDLEPDPAARDAELS</sequence>
<name>A0ABW4X9V2_9ACTN</name>
<protein>
    <submittedName>
        <fullName evidence="3">NUDIX domain-containing protein</fullName>
    </submittedName>
</protein>
<dbReference type="InterPro" id="IPR020084">
    <property type="entry name" value="NUDIX_hydrolase_CS"/>
</dbReference>
<dbReference type="PROSITE" id="PS00893">
    <property type="entry name" value="NUDIX_BOX"/>
    <property type="match status" value="1"/>
</dbReference>
<dbReference type="PROSITE" id="PS51462">
    <property type="entry name" value="NUDIX"/>
    <property type="match status" value="1"/>
</dbReference>
<evidence type="ECO:0000256" key="1">
    <source>
        <dbReference type="ARBA" id="ARBA00022801"/>
    </source>
</evidence>
<gene>
    <name evidence="3" type="ORF">ACFSHS_07150</name>
</gene>
<dbReference type="InterPro" id="IPR000086">
    <property type="entry name" value="NUDIX_hydrolase_dom"/>
</dbReference>
<keyword evidence="1" id="KW-0378">Hydrolase</keyword>
<dbReference type="SMART" id="SM00855">
    <property type="entry name" value="PGAM"/>
    <property type="match status" value="1"/>
</dbReference>
<comment type="caution">
    <text evidence="3">The sequence shown here is derived from an EMBL/GenBank/DDBJ whole genome shotgun (WGS) entry which is preliminary data.</text>
</comment>
<accession>A0ABW4X9V2</accession>
<organism evidence="3 4">
    <name type="scientific">Blastococcus deserti</name>
    <dbReference type="NCBI Taxonomy" id="2259033"/>
    <lineage>
        <taxon>Bacteria</taxon>
        <taxon>Bacillati</taxon>
        <taxon>Actinomycetota</taxon>
        <taxon>Actinomycetes</taxon>
        <taxon>Geodermatophilales</taxon>
        <taxon>Geodermatophilaceae</taxon>
        <taxon>Blastococcus</taxon>
    </lineage>
</organism>
<dbReference type="InterPro" id="IPR013078">
    <property type="entry name" value="His_Pase_superF_clade-1"/>
</dbReference>
<feature type="domain" description="Nudix hydrolase" evidence="2">
    <location>
        <begin position="9"/>
        <end position="141"/>
    </location>
</feature>